<name>A0A915NTD3_9BILA</name>
<proteinExistence type="predicted"/>
<reference evidence="2" key="1">
    <citation type="submission" date="2022-11" db="UniProtKB">
        <authorList>
            <consortium name="WormBaseParasite"/>
        </authorList>
    </citation>
    <scope>IDENTIFICATION</scope>
</reference>
<accession>A0A915NTD3</accession>
<evidence type="ECO:0000313" key="2">
    <source>
        <dbReference type="WBParaSite" id="scf7180000421562.g7218"/>
    </source>
</evidence>
<dbReference type="WBParaSite" id="scf7180000421562.g7218">
    <property type="protein sequence ID" value="scf7180000421562.g7218"/>
    <property type="gene ID" value="scf7180000421562.g7218"/>
</dbReference>
<organism evidence="1 2">
    <name type="scientific">Meloidogyne floridensis</name>
    <dbReference type="NCBI Taxonomy" id="298350"/>
    <lineage>
        <taxon>Eukaryota</taxon>
        <taxon>Metazoa</taxon>
        <taxon>Ecdysozoa</taxon>
        <taxon>Nematoda</taxon>
        <taxon>Chromadorea</taxon>
        <taxon>Rhabditida</taxon>
        <taxon>Tylenchina</taxon>
        <taxon>Tylenchomorpha</taxon>
        <taxon>Tylenchoidea</taxon>
        <taxon>Meloidogynidae</taxon>
        <taxon>Meloidogyninae</taxon>
        <taxon>Meloidogyne</taxon>
    </lineage>
</organism>
<evidence type="ECO:0000313" key="1">
    <source>
        <dbReference type="Proteomes" id="UP000887560"/>
    </source>
</evidence>
<dbReference type="AlphaFoldDB" id="A0A915NTD3"/>
<protein>
    <submittedName>
        <fullName evidence="2">Uncharacterized protein</fullName>
    </submittedName>
</protein>
<dbReference type="Proteomes" id="UP000887560">
    <property type="component" value="Unplaced"/>
</dbReference>
<sequence length="535" mass="65542">MTKNIKLKIIINNDIEQINSYTPSKKKKISSQFVTKLNNIYLNSETEFLKIKEKMRELFGEFMFSEFELKYPLLFRIDLVEDSEKIRRYKKLFSYRIKSSEARRIGYNQILCILFENYLKEIKRKNNNNEEKIKNIVNKTWKKIYPYLINESKIELEKIILILNEQMETPKTQKELFKQMTNKLFEEIKEINNKKTKWNEFKLFFDENFGAIGRANYTIFGDIDNNFTTETMRNILPIEISNEKLLKWLAFSYLEIFGNFDENDYNYKKSKFTADILVLILNFDKTIYEKFFDLYGRREEYWLSVRKRIIFFLEEIVEEENKFNKYKEYYLKIIYKFNRFRKLLEKNEHPNKIAEEFNKKNFEWEGNEEIEFSKFLEMEHSKTLKKLIKENKMFREKIEDLRPFEKTRMNKLTGKQTELDTKIIYYSCEFNFDEDLGTSNNIEEDNFNLIMELFENLNEENYYQNFDGNFHKIYLEATLLFYKQQINNFPELDFSKNIKENIDKLNRILEDEYKIINKTLIYPEWINEIINLDFE</sequence>
<keyword evidence="1" id="KW-1185">Reference proteome</keyword>